<reference evidence="3 4" key="1">
    <citation type="submission" date="2018-09" db="EMBL/GenBank/DDBJ databases">
        <title>Genome sequencing of Nocardioides immobilis CCTCC AB 2017083 for comparison to Nocardioides silvaticus.</title>
        <authorList>
            <person name="Li C."/>
            <person name="Wang G."/>
        </authorList>
    </citation>
    <scope>NUCLEOTIDE SEQUENCE [LARGE SCALE GENOMIC DNA]</scope>
    <source>
        <strain evidence="3 4">CCTCC AB 2017083</strain>
    </source>
</reference>
<evidence type="ECO:0000313" key="3">
    <source>
        <dbReference type="EMBL" id="RHW27449.1"/>
    </source>
</evidence>
<accession>A0A417Y478</accession>
<dbReference type="EMBL" id="QXGH01000013">
    <property type="protein sequence ID" value="RHW27449.1"/>
    <property type="molecule type" value="Genomic_DNA"/>
</dbReference>
<gene>
    <name evidence="3" type="ORF">D0Z08_09910</name>
</gene>
<feature type="region of interest" description="Disordered" evidence="1">
    <location>
        <begin position="53"/>
        <end position="75"/>
    </location>
</feature>
<feature type="chain" id="PRO_5019055264" description="Secreted protein" evidence="2">
    <location>
        <begin position="22"/>
        <end position="75"/>
    </location>
</feature>
<feature type="signal peptide" evidence="2">
    <location>
        <begin position="1"/>
        <end position="21"/>
    </location>
</feature>
<sequence>MKMRLGAAVLLAALTPLTAVSAPAPARGEVDITPPAVGSCFDLTLDEVKAVSNAKPPVDCSARQSGPRTDPGHPT</sequence>
<comment type="caution">
    <text evidence="3">The sequence shown here is derived from an EMBL/GenBank/DDBJ whole genome shotgun (WGS) entry which is preliminary data.</text>
</comment>
<keyword evidence="2" id="KW-0732">Signal</keyword>
<name>A0A417Y478_9ACTN</name>
<organism evidence="3 4">
    <name type="scientific">Nocardioides immobilis</name>
    <dbReference type="NCBI Taxonomy" id="2049295"/>
    <lineage>
        <taxon>Bacteria</taxon>
        <taxon>Bacillati</taxon>
        <taxon>Actinomycetota</taxon>
        <taxon>Actinomycetes</taxon>
        <taxon>Propionibacteriales</taxon>
        <taxon>Nocardioidaceae</taxon>
        <taxon>Nocardioides</taxon>
    </lineage>
</organism>
<evidence type="ECO:0008006" key="5">
    <source>
        <dbReference type="Google" id="ProtNLM"/>
    </source>
</evidence>
<evidence type="ECO:0000256" key="2">
    <source>
        <dbReference type="SAM" id="SignalP"/>
    </source>
</evidence>
<dbReference type="Proteomes" id="UP000283644">
    <property type="component" value="Unassembled WGS sequence"/>
</dbReference>
<protein>
    <recommendedName>
        <fullName evidence="5">Secreted protein</fullName>
    </recommendedName>
</protein>
<dbReference type="RefSeq" id="WP_118925070.1">
    <property type="nucleotide sequence ID" value="NZ_QXGH01000013.1"/>
</dbReference>
<evidence type="ECO:0000256" key="1">
    <source>
        <dbReference type="SAM" id="MobiDB-lite"/>
    </source>
</evidence>
<keyword evidence="4" id="KW-1185">Reference proteome</keyword>
<evidence type="ECO:0000313" key="4">
    <source>
        <dbReference type="Proteomes" id="UP000283644"/>
    </source>
</evidence>
<proteinExistence type="predicted"/>
<dbReference type="AlphaFoldDB" id="A0A417Y478"/>